<dbReference type="AlphaFoldDB" id="A0A0R3VYJ0"/>
<reference evidence="5" key="1">
    <citation type="submission" date="2017-02" db="UniProtKB">
        <authorList>
            <consortium name="WormBaseParasite"/>
        </authorList>
    </citation>
    <scope>IDENTIFICATION</scope>
</reference>
<sequence>MDRSGGDGCGRIRSDLAKLHIPCKELLLSAIKSGVTPDSDIDHCCRILLQLAIVQSERSLAREFFHQDQKVGENDEDYSRSLQLLAEGDFKGCLSQSDQLGGRPILRGSPTSIYRHEAQCNEDNDLRTAPDICSPDVLPTAKSATLSLDPLTPDPKSSRREDDESDRRDVAKDHNREESWTSQFFMCPELVCDAMLGVDFLRKTGAILSFAECTFTAQQHKAIKSVEPSVEKDADEICSALFEAAGIPVNNLEELCSRLTNITDSERKELHSLLCRYF</sequence>
<organism evidence="5">
    <name type="scientific">Taenia asiatica</name>
    <name type="common">Asian tapeworm</name>
    <dbReference type="NCBI Taxonomy" id="60517"/>
    <lineage>
        <taxon>Eukaryota</taxon>
        <taxon>Metazoa</taxon>
        <taxon>Spiralia</taxon>
        <taxon>Lophotrochozoa</taxon>
        <taxon>Platyhelminthes</taxon>
        <taxon>Cestoda</taxon>
        <taxon>Eucestoda</taxon>
        <taxon>Cyclophyllidea</taxon>
        <taxon>Taeniidae</taxon>
        <taxon>Taenia</taxon>
    </lineage>
</organism>
<evidence type="ECO:0000259" key="2">
    <source>
        <dbReference type="Pfam" id="PF18996"/>
    </source>
</evidence>
<dbReference type="EMBL" id="UYRS01001806">
    <property type="protein sequence ID" value="VDK25355.1"/>
    <property type="molecule type" value="Genomic_DNA"/>
</dbReference>
<feature type="compositionally biased region" description="Basic and acidic residues" evidence="1">
    <location>
        <begin position="156"/>
        <end position="174"/>
    </location>
</feature>
<dbReference type="Proteomes" id="UP000282613">
    <property type="component" value="Unassembled WGS sequence"/>
</dbReference>
<evidence type="ECO:0000313" key="3">
    <source>
        <dbReference type="EMBL" id="VDK25355.1"/>
    </source>
</evidence>
<evidence type="ECO:0000313" key="5">
    <source>
        <dbReference type="WBParaSite" id="TASK_0000248401-mRNA-1"/>
    </source>
</evidence>
<dbReference type="Pfam" id="PF18996">
    <property type="entry name" value="DUF5726"/>
    <property type="match status" value="1"/>
</dbReference>
<reference evidence="3 4" key="2">
    <citation type="submission" date="2018-11" db="EMBL/GenBank/DDBJ databases">
        <authorList>
            <consortium name="Pathogen Informatics"/>
        </authorList>
    </citation>
    <scope>NUCLEOTIDE SEQUENCE [LARGE SCALE GENOMIC DNA]</scope>
</reference>
<accession>A0A0R3VYJ0</accession>
<gene>
    <name evidence="3" type="ORF">TASK_LOCUS2485</name>
</gene>
<evidence type="ECO:0000256" key="1">
    <source>
        <dbReference type="SAM" id="MobiDB-lite"/>
    </source>
</evidence>
<dbReference type="WBParaSite" id="TASK_0000248401-mRNA-1">
    <property type="protein sequence ID" value="TASK_0000248401-mRNA-1"/>
    <property type="gene ID" value="TASK_0000248401"/>
</dbReference>
<dbReference type="OrthoDB" id="6137576at2759"/>
<proteinExistence type="predicted"/>
<keyword evidence="4" id="KW-1185">Reference proteome</keyword>
<feature type="region of interest" description="Disordered" evidence="1">
    <location>
        <begin position="144"/>
        <end position="174"/>
    </location>
</feature>
<evidence type="ECO:0000313" key="4">
    <source>
        <dbReference type="Proteomes" id="UP000282613"/>
    </source>
</evidence>
<dbReference type="InterPro" id="IPR043784">
    <property type="entry name" value="DUF5726"/>
</dbReference>
<feature type="domain" description="DUF5726" evidence="2">
    <location>
        <begin position="19"/>
        <end position="82"/>
    </location>
</feature>
<protein>
    <submittedName>
        <fullName evidence="5">DUF5726 domain-containing protein</fullName>
    </submittedName>
</protein>
<name>A0A0R3VYJ0_TAEAS</name>